<reference evidence="4" key="1">
    <citation type="submission" date="2019-02" db="EMBL/GenBank/DDBJ databases">
        <authorList>
            <person name="Gruber-Vodicka R. H."/>
            <person name="Seah K. B. B."/>
        </authorList>
    </citation>
    <scope>NUCLEOTIDE SEQUENCE</scope>
    <source>
        <strain evidence="4">BECK_DK161</strain>
    </source>
</reference>
<organism evidence="4">
    <name type="scientific">Candidatus Kentrum sp. DK</name>
    <dbReference type="NCBI Taxonomy" id="2126562"/>
    <lineage>
        <taxon>Bacteria</taxon>
        <taxon>Pseudomonadati</taxon>
        <taxon>Pseudomonadota</taxon>
        <taxon>Gammaproteobacteria</taxon>
        <taxon>Candidatus Kentrum</taxon>
    </lineage>
</organism>
<dbReference type="Pfam" id="PF01476">
    <property type="entry name" value="LysM"/>
    <property type="match status" value="3"/>
</dbReference>
<evidence type="ECO:0000256" key="2">
    <source>
        <dbReference type="SAM" id="Phobius"/>
    </source>
</evidence>
<keyword evidence="2" id="KW-1133">Transmembrane helix</keyword>
<name>A0A450S3K6_9GAMM</name>
<dbReference type="SUPFAM" id="SSF54106">
    <property type="entry name" value="LysM domain"/>
    <property type="match status" value="3"/>
</dbReference>
<dbReference type="GO" id="GO:0016020">
    <property type="term" value="C:membrane"/>
    <property type="evidence" value="ECO:0007669"/>
    <property type="project" value="InterPro"/>
</dbReference>
<dbReference type="Pfam" id="PF01464">
    <property type="entry name" value="SLT"/>
    <property type="match status" value="1"/>
</dbReference>
<evidence type="ECO:0000313" key="4">
    <source>
        <dbReference type="EMBL" id="VFJ46214.1"/>
    </source>
</evidence>
<dbReference type="PROSITE" id="PS51782">
    <property type="entry name" value="LYSM"/>
    <property type="match status" value="2"/>
</dbReference>
<protein>
    <submittedName>
        <fullName evidence="4">Membrane-bound lytic murein transglycosylase D</fullName>
    </submittedName>
</protein>
<dbReference type="InterPro" id="IPR036779">
    <property type="entry name" value="LysM_dom_sf"/>
</dbReference>
<dbReference type="AlphaFoldDB" id="A0A450S3K6"/>
<accession>A0A450S3K6</accession>
<sequence>MYLWLEAVVPDPSRMGLYALPDFSPELSIPRRMTTNPSLFFRPFLLLLLVAVLGAMAGCASKLNLIKDKEYDDAWDRARASLALQDAYGAREVRERLDWFRQKQNYLDRCAERGSRYFYHILEEVERRDMPGEIALLPIVESAFQPFAYSPAHASGIWQFIPATGRRFGLKQNWWYDGRRDIPASTRAALDYLQQLHGRFDGDWLLAVAAYNTGEGNVERAVKRNRKAGKPTDFWSLDLATETRGYVPQLLALAAVVKDPGHYGLTLKKIPNRPYFRQVSTHGPIELSLAAKAAGISLDTLKNLNPGFRRWATDPAGPHRLLLPEDKVKRFEKALAAIPREERVRWHRHVVKKGETLKTIATWFKAPESIVRKENRVRGNRLALGRALRIPTAPRANYQPDTSVLAKKKPAKKPRVHVVRSGENLSVIAHRYRISLKSIVAWNGISREKPLMPGQKLQLHSPEARKKTQEKLRFHVVRPGENLSVIAKKYRIPLNNLIAWNNISRGKVLMPGQRLRLYR</sequence>
<dbReference type="InterPro" id="IPR018392">
    <property type="entry name" value="LysM"/>
</dbReference>
<dbReference type="Gene3D" id="3.10.350.10">
    <property type="entry name" value="LysM domain"/>
    <property type="match status" value="3"/>
</dbReference>
<comment type="similarity">
    <text evidence="1">Belongs to the transglycosylase Slt family.</text>
</comment>
<dbReference type="InterPro" id="IPR008258">
    <property type="entry name" value="Transglycosylase_SLT_dom_1"/>
</dbReference>
<dbReference type="PANTHER" id="PTHR33734">
    <property type="entry name" value="LYSM DOMAIN-CONTAINING GPI-ANCHORED PROTEIN 2"/>
    <property type="match status" value="1"/>
</dbReference>
<evidence type="ECO:0000256" key="1">
    <source>
        <dbReference type="ARBA" id="ARBA00007734"/>
    </source>
</evidence>
<dbReference type="CDD" id="cd00118">
    <property type="entry name" value="LysM"/>
    <property type="match status" value="2"/>
</dbReference>
<proteinExistence type="inferred from homology"/>
<dbReference type="FunFam" id="1.10.530.10:FF:000004">
    <property type="entry name" value="Membrane-bound lytic murein transglycosylase D"/>
    <property type="match status" value="1"/>
</dbReference>
<evidence type="ECO:0000259" key="3">
    <source>
        <dbReference type="PROSITE" id="PS51782"/>
    </source>
</evidence>
<dbReference type="SUPFAM" id="SSF53955">
    <property type="entry name" value="Lysozyme-like"/>
    <property type="match status" value="1"/>
</dbReference>
<dbReference type="SMART" id="SM00257">
    <property type="entry name" value="LysM"/>
    <property type="match status" value="3"/>
</dbReference>
<feature type="domain" description="LysM" evidence="3">
    <location>
        <begin position="415"/>
        <end position="459"/>
    </location>
</feature>
<feature type="transmembrane region" description="Helical" evidence="2">
    <location>
        <begin position="40"/>
        <end position="60"/>
    </location>
</feature>
<dbReference type="Gene3D" id="1.10.530.10">
    <property type="match status" value="1"/>
</dbReference>
<dbReference type="EMBL" id="CAADEY010000014">
    <property type="protein sequence ID" value="VFJ46214.1"/>
    <property type="molecule type" value="Genomic_DNA"/>
</dbReference>
<dbReference type="PROSITE" id="PS00922">
    <property type="entry name" value="TRANSGLYCOSYLASE"/>
    <property type="match status" value="1"/>
</dbReference>
<dbReference type="InterPro" id="IPR023346">
    <property type="entry name" value="Lysozyme-like_dom_sf"/>
</dbReference>
<dbReference type="PANTHER" id="PTHR33734:SF22">
    <property type="entry name" value="MEMBRANE-BOUND LYTIC MUREIN TRANSGLYCOSYLASE D"/>
    <property type="match status" value="1"/>
</dbReference>
<dbReference type="InterPro" id="IPR000189">
    <property type="entry name" value="Transglyc_AS"/>
</dbReference>
<dbReference type="CDD" id="cd16894">
    <property type="entry name" value="MltD-like"/>
    <property type="match status" value="1"/>
</dbReference>
<keyword evidence="2" id="KW-0812">Transmembrane</keyword>
<gene>
    <name evidence="4" type="ORF">BECKDK2373C_GA0170839_101438</name>
</gene>
<dbReference type="GO" id="GO:0000270">
    <property type="term" value="P:peptidoglycan metabolic process"/>
    <property type="evidence" value="ECO:0007669"/>
    <property type="project" value="InterPro"/>
</dbReference>
<feature type="domain" description="LysM" evidence="3">
    <location>
        <begin position="473"/>
        <end position="517"/>
    </location>
</feature>
<keyword evidence="2" id="KW-0472">Membrane</keyword>
<dbReference type="GO" id="GO:0008933">
    <property type="term" value="F:peptidoglycan lytic transglycosylase activity"/>
    <property type="evidence" value="ECO:0007669"/>
    <property type="project" value="InterPro"/>
</dbReference>